<evidence type="ECO:0000313" key="3">
    <source>
        <dbReference type="Proteomes" id="UP000183832"/>
    </source>
</evidence>
<feature type="signal peptide" evidence="1">
    <location>
        <begin position="1"/>
        <end position="24"/>
    </location>
</feature>
<protein>
    <submittedName>
        <fullName evidence="2">CLUMA_CG009360, isoform A</fullName>
    </submittedName>
</protein>
<name>A0A1J1I848_9DIPT</name>
<dbReference type="EMBL" id="CVRI01000043">
    <property type="protein sequence ID" value="CRK95914.1"/>
    <property type="molecule type" value="Genomic_DNA"/>
</dbReference>
<dbReference type="AlphaFoldDB" id="A0A1J1I848"/>
<feature type="chain" id="PRO_5012881996" evidence="1">
    <location>
        <begin position="25"/>
        <end position="60"/>
    </location>
</feature>
<evidence type="ECO:0000256" key="1">
    <source>
        <dbReference type="SAM" id="SignalP"/>
    </source>
</evidence>
<evidence type="ECO:0000313" key="2">
    <source>
        <dbReference type="EMBL" id="CRK95914.1"/>
    </source>
</evidence>
<gene>
    <name evidence="2" type="ORF">CLUMA_CG009360</name>
</gene>
<sequence length="60" mass="6890">MTRGLLLFQHVDIFLLSIFYICRVDDVFKMIVLCPQVKLTHSWKSLLAVNCFLNSTIASS</sequence>
<keyword evidence="1" id="KW-0732">Signal</keyword>
<keyword evidence="3" id="KW-1185">Reference proteome</keyword>
<organism evidence="2 3">
    <name type="scientific">Clunio marinus</name>
    <dbReference type="NCBI Taxonomy" id="568069"/>
    <lineage>
        <taxon>Eukaryota</taxon>
        <taxon>Metazoa</taxon>
        <taxon>Ecdysozoa</taxon>
        <taxon>Arthropoda</taxon>
        <taxon>Hexapoda</taxon>
        <taxon>Insecta</taxon>
        <taxon>Pterygota</taxon>
        <taxon>Neoptera</taxon>
        <taxon>Endopterygota</taxon>
        <taxon>Diptera</taxon>
        <taxon>Nematocera</taxon>
        <taxon>Chironomoidea</taxon>
        <taxon>Chironomidae</taxon>
        <taxon>Clunio</taxon>
    </lineage>
</organism>
<proteinExistence type="predicted"/>
<dbReference type="Proteomes" id="UP000183832">
    <property type="component" value="Unassembled WGS sequence"/>
</dbReference>
<reference evidence="2 3" key="1">
    <citation type="submission" date="2015-04" db="EMBL/GenBank/DDBJ databases">
        <authorList>
            <person name="Syromyatnikov M.Y."/>
            <person name="Popov V.N."/>
        </authorList>
    </citation>
    <scope>NUCLEOTIDE SEQUENCE [LARGE SCALE GENOMIC DNA]</scope>
</reference>
<accession>A0A1J1I848</accession>